<dbReference type="AlphaFoldDB" id="A0A2P2R1A5"/>
<protein>
    <submittedName>
        <fullName evidence="1">Uncharacterized protein</fullName>
    </submittedName>
</protein>
<evidence type="ECO:0000313" key="1">
    <source>
        <dbReference type="EMBL" id="MBX73035.1"/>
    </source>
</evidence>
<reference evidence="1" key="1">
    <citation type="submission" date="2018-02" db="EMBL/GenBank/DDBJ databases">
        <title>Rhizophora mucronata_Transcriptome.</title>
        <authorList>
            <person name="Meera S.P."/>
            <person name="Sreeshan A."/>
            <person name="Augustine A."/>
        </authorList>
    </citation>
    <scope>NUCLEOTIDE SEQUENCE</scope>
    <source>
        <tissue evidence="1">Leaf</tissue>
    </source>
</reference>
<sequence>MKFCRVEHDDKTDLENFCQIFSFMLPSIYTCYGI</sequence>
<proteinExistence type="predicted"/>
<dbReference type="EMBL" id="GGEC01092551">
    <property type="protein sequence ID" value="MBX73035.1"/>
    <property type="molecule type" value="Transcribed_RNA"/>
</dbReference>
<name>A0A2P2R1A5_RHIMU</name>
<organism evidence="1">
    <name type="scientific">Rhizophora mucronata</name>
    <name type="common">Asiatic mangrove</name>
    <dbReference type="NCBI Taxonomy" id="61149"/>
    <lineage>
        <taxon>Eukaryota</taxon>
        <taxon>Viridiplantae</taxon>
        <taxon>Streptophyta</taxon>
        <taxon>Embryophyta</taxon>
        <taxon>Tracheophyta</taxon>
        <taxon>Spermatophyta</taxon>
        <taxon>Magnoliopsida</taxon>
        <taxon>eudicotyledons</taxon>
        <taxon>Gunneridae</taxon>
        <taxon>Pentapetalae</taxon>
        <taxon>rosids</taxon>
        <taxon>fabids</taxon>
        <taxon>Malpighiales</taxon>
        <taxon>Rhizophoraceae</taxon>
        <taxon>Rhizophora</taxon>
    </lineage>
</organism>
<accession>A0A2P2R1A5</accession>